<keyword evidence="1" id="KW-0614">Plasmid</keyword>
<accession>A0A0E1H4Q9</accession>
<geneLocation type="plasmid" evidence="1">
    <name>pKP64477b</name>
</geneLocation>
<dbReference type="RefSeq" id="WP_004197187.1">
    <property type="nucleotide sequence ID" value="NC_016980.1"/>
</dbReference>
<name>A0A0E1H4Q9_KLEPN</name>
<evidence type="ECO:0000313" key="1">
    <source>
        <dbReference type="EMBL" id="ASF81451.1"/>
    </source>
</evidence>
<organism evidence="1">
    <name type="scientific">Klebsiella pneumoniae</name>
    <dbReference type="NCBI Taxonomy" id="573"/>
    <lineage>
        <taxon>Bacteria</taxon>
        <taxon>Pseudomonadati</taxon>
        <taxon>Pseudomonadota</taxon>
        <taxon>Gammaproteobacteria</taxon>
        <taxon>Enterobacterales</taxon>
        <taxon>Enterobacteriaceae</taxon>
        <taxon>Klebsiella/Raoultella group</taxon>
        <taxon>Klebsiella</taxon>
        <taxon>Klebsiella pneumoniae complex</taxon>
    </lineage>
</organism>
<dbReference type="AlphaFoldDB" id="A0A0E1H4Q9"/>
<gene>
    <name evidence="1" type="ORF">KP64477b_00123</name>
</gene>
<proteinExistence type="predicted"/>
<protein>
    <submittedName>
        <fullName evidence="1">Uncharacterized protein</fullName>
    </submittedName>
</protein>
<reference evidence="1" key="1">
    <citation type="submission" date="2017-05" db="EMBL/GenBank/DDBJ databases">
        <authorList>
            <person name="Song R."/>
            <person name="Chenine A.L."/>
            <person name="Ruprecht R.M."/>
        </authorList>
    </citation>
    <scope>NUCLEOTIDE SEQUENCE</scope>
    <source>
        <strain evidence="1">A64477</strain>
        <plasmid evidence="1">pKP64477b</plasmid>
    </source>
</reference>
<dbReference type="KEGG" id="kpx:PMK1_ndm00046"/>
<sequence length="92" mass="10651">MAKRDFYPTGATCWQGGSCTRRGITRRHRYVTGGDGRKFESCPYTDDWYALGDTIDTFGNPYRYRITGEKARVLTQFCIDNLKHEKSDNDKI</sequence>
<dbReference type="EMBL" id="MF150122">
    <property type="protein sequence ID" value="ASF81451.1"/>
    <property type="molecule type" value="Genomic_DNA"/>
</dbReference>